<evidence type="ECO:0000313" key="2">
    <source>
        <dbReference type="Proteomes" id="UP000814033"/>
    </source>
</evidence>
<dbReference type="EMBL" id="MU275844">
    <property type="protein sequence ID" value="KAI0052610.1"/>
    <property type="molecule type" value="Genomic_DNA"/>
</dbReference>
<keyword evidence="2" id="KW-1185">Reference proteome</keyword>
<comment type="caution">
    <text evidence="1">The sequence shown here is derived from an EMBL/GenBank/DDBJ whole genome shotgun (WGS) entry which is preliminary data.</text>
</comment>
<dbReference type="Proteomes" id="UP000814033">
    <property type="component" value="Unassembled WGS sequence"/>
</dbReference>
<reference evidence="1" key="2">
    <citation type="journal article" date="2022" name="New Phytol.">
        <title>Evolutionary transition to the ectomycorrhizal habit in the genomes of a hyperdiverse lineage of mushroom-forming fungi.</title>
        <authorList>
            <person name="Looney B."/>
            <person name="Miyauchi S."/>
            <person name="Morin E."/>
            <person name="Drula E."/>
            <person name="Courty P.E."/>
            <person name="Kohler A."/>
            <person name="Kuo A."/>
            <person name="LaButti K."/>
            <person name="Pangilinan J."/>
            <person name="Lipzen A."/>
            <person name="Riley R."/>
            <person name="Andreopoulos W."/>
            <person name="He G."/>
            <person name="Johnson J."/>
            <person name="Nolan M."/>
            <person name="Tritt A."/>
            <person name="Barry K.W."/>
            <person name="Grigoriev I.V."/>
            <person name="Nagy L.G."/>
            <person name="Hibbett D."/>
            <person name="Henrissat B."/>
            <person name="Matheny P.B."/>
            <person name="Labbe J."/>
            <person name="Martin F.M."/>
        </authorList>
    </citation>
    <scope>NUCLEOTIDE SEQUENCE</scope>
    <source>
        <strain evidence="1">FP105234-sp</strain>
    </source>
</reference>
<reference evidence="1" key="1">
    <citation type="submission" date="2021-02" db="EMBL/GenBank/DDBJ databases">
        <authorList>
            <consortium name="DOE Joint Genome Institute"/>
            <person name="Ahrendt S."/>
            <person name="Looney B.P."/>
            <person name="Miyauchi S."/>
            <person name="Morin E."/>
            <person name="Drula E."/>
            <person name="Courty P.E."/>
            <person name="Chicoki N."/>
            <person name="Fauchery L."/>
            <person name="Kohler A."/>
            <person name="Kuo A."/>
            <person name="Labutti K."/>
            <person name="Pangilinan J."/>
            <person name="Lipzen A."/>
            <person name="Riley R."/>
            <person name="Andreopoulos W."/>
            <person name="He G."/>
            <person name="Johnson J."/>
            <person name="Barry K.W."/>
            <person name="Grigoriev I.V."/>
            <person name="Nagy L."/>
            <person name="Hibbett D."/>
            <person name="Henrissat B."/>
            <person name="Matheny P.B."/>
            <person name="Labbe J."/>
            <person name="Martin F."/>
        </authorList>
    </citation>
    <scope>NUCLEOTIDE SEQUENCE</scope>
    <source>
        <strain evidence="1">FP105234-sp</strain>
    </source>
</reference>
<protein>
    <submittedName>
        <fullName evidence="1">Uncharacterized protein</fullName>
    </submittedName>
</protein>
<accession>A0ACB8S880</accession>
<gene>
    <name evidence="1" type="ORF">FA95DRAFT_1553273</name>
</gene>
<name>A0ACB8S880_9AGAM</name>
<evidence type="ECO:0000313" key="1">
    <source>
        <dbReference type="EMBL" id="KAI0052610.1"/>
    </source>
</evidence>
<organism evidence="1 2">
    <name type="scientific">Auriscalpium vulgare</name>
    <dbReference type="NCBI Taxonomy" id="40419"/>
    <lineage>
        <taxon>Eukaryota</taxon>
        <taxon>Fungi</taxon>
        <taxon>Dikarya</taxon>
        <taxon>Basidiomycota</taxon>
        <taxon>Agaricomycotina</taxon>
        <taxon>Agaricomycetes</taxon>
        <taxon>Russulales</taxon>
        <taxon>Auriscalpiaceae</taxon>
        <taxon>Auriscalpium</taxon>
    </lineage>
</organism>
<sequence length="628" mass="70316">MLSASSLDLSHLLRCKPPCPIRVARLHTNIPSFAVVLRQKHASPHQQKPDATAPASTASDHHPSGTTETGVSSILGRRPMDQPPVLSYNLPGYEPHTKPPQSTFAEARRPLQYPQLTSAASGRASSSTQPVAPPASGLLTFPGQSMDPVSLDGEQNVEKMADELHPDPDPTSLRDHPQQYSDPEMKSHLLDVVATTDSVEDAWAAYRMLTLLPPDTSLPTANPKIPYQHLHRLVRLFATAMRTRTIFLRLLSVLSHLRQSGGRVKVWEWNLLIDCAGKGWRRTHQKDFRLALDVYADMLSGRVPGASFSHSSTDDGPVEDDNMADRKPDIVTFTTLLAIAVRTREPSSIRHASLLLSQSGIPANVTSYTALLGYYARRNELFGVRDTLNKMHRHDIPLNQVAFNAVVWAFVYNNRMDVAGAMYRIVRHSVVPEADGEAVKAAAHWLYEKETLAIPEELAANKITYHMLIQGYAYYGDFKRCLQVFQDMLSSPVAHDDNVEAYPPTMTAFRAIFLGFFRHGTSASQAPLTTRLSLLDDTPNVHAWSLANLELLFEQFLSLPLDMRPRPGLIYWILVAFERTSGNDTEMLRVVYQRLEDRFGGRWDGRVERMRQKIFGADASVPRVYTKR</sequence>
<proteinExistence type="predicted"/>